<dbReference type="RefSeq" id="WP_036652261.1">
    <property type="nucleotide sequence ID" value="NZ_JQCR01000002.1"/>
</dbReference>
<sequence length="422" mass="47517">MLRRRVNLKVSLTLLLSLISLSIPVESFASAPNGADSTQWRFSKQIELESKAAYQQFYLDEEVYGQAAGDLRDLRIVNGKGEYIPFYIDSEAEVTEESVVTYDSSLIRNAKQGRDTLFDYKIIPVRENADIQGDTLVFELPDEAFLKHVQVFGSYDGNTWETLNKSDLYSTDGLNQNRVKLGSTYKFSHYRLLVKDNIENLKFDKLQLLHNNTALRTTSFLRQHTPNYEIKQEGNRTDILVHNNHLKVSKVLLQSTGNFTRRYELLDDKGQGISTKGNGELYRLDFKDARIEATDIVPSHGVSSSSFRIVIYNRDDTPIHISGISTEYLVDKLVFAEAGEGPYQLLYGNVEASTPQYDISNFKTLIEAGDVGLSKLGAAVLEQTITDASAKSNRFLSKMGFNTVIIVVSLLLIIILARKLKA</sequence>
<keyword evidence="1" id="KW-0812">Transmembrane</keyword>
<evidence type="ECO:0000313" key="4">
    <source>
        <dbReference type="Proteomes" id="UP000029734"/>
    </source>
</evidence>
<evidence type="ECO:0008006" key="5">
    <source>
        <dbReference type="Google" id="ProtNLM"/>
    </source>
</evidence>
<dbReference type="Pfam" id="PF13163">
    <property type="entry name" value="DUF3999"/>
    <property type="match status" value="1"/>
</dbReference>
<keyword evidence="1" id="KW-1133">Transmembrane helix</keyword>
<keyword evidence="2" id="KW-0732">Signal</keyword>
<reference evidence="3 4" key="1">
    <citation type="submission" date="2014-08" db="EMBL/GenBank/DDBJ databases">
        <authorList>
            <person name="den Bakker H.C."/>
        </authorList>
    </citation>
    <scope>NUCLEOTIDE SEQUENCE [LARGE SCALE GENOMIC DNA]</scope>
    <source>
        <strain evidence="3 4">DSM 18334</strain>
    </source>
</reference>
<feature type="transmembrane region" description="Helical" evidence="1">
    <location>
        <begin position="399"/>
        <end position="417"/>
    </location>
</feature>
<feature type="chain" id="PRO_5001937984" description="DUF3999 domain-containing protein" evidence="2">
    <location>
        <begin position="30"/>
        <end position="422"/>
    </location>
</feature>
<dbReference type="eggNOG" id="ENOG503298W">
    <property type="taxonomic scope" value="Bacteria"/>
</dbReference>
<comment type="caution">
    <text evidence="3">The sequence shown here is derived from an EMBL/GenBank/DDBJ whole genome shotgun (WGS) entry which is preliminary data.</text>
</comment>
<protein>
    <recommendedName>
        <fullName evidence="5">DUF3999 domain-containing protein</fullName>
    </recommendedName>
</protein>
<dbReference type="Proteomes" id="UP000029734">
    <property type="component" value="Unassembled WGS sequence"/>
</dbReference>
<organism evidence="3 4">
    <name type="scientific">Paenibacillus wynnii</name>
    <dbReference type="NCBI Taxonomy" id="268407"/>
    <lineage>
        <taxon>Bacteria</taxon>
        <taxon>Bacillati</taxon>
        <taxon>Bacillota</taxon>
        <taxon>Bacilli</taxon>
        <taxon>Bacillales</taxon>
        <taxon>Paenibacillaceae</taxon>
        <taxon>Paenibacillus</taxon>
    </lineage>
</organism>
<keyword evidence="4" id="KW-1185">Reference proteome</keyword>
<reference evidence="3 4" key="2">
    <citation type="submission" date="2014-10" db="EMBL/GenBank/DDBJ databases">
        <title>Comparative genomics of the Paenibacillus odorifer group.</title>
        <authorList>
            <person name="Tsai Y.-C."/>
            <person name="Martin N."/>
            <person name="Korlach J."/>
            <person name="Wiedmann M."/>
        </authorList>
    </citation>
    <scope>NUCLEOTIDE SEQUENCE [LARGE SCALE GENOMIC DNA]</scope>
    <source>
        <strain evidence="3 4">DSM 18334</strain>
    </source>
</reference>
<dbReference type="AlphaFoldDB" id="A0A098MCD9"/>
<feature type="signal peptide" evidence="2">
    <location>
        <begin position="1"/>
        <end position="29"/>
    </location>
</feature>
<dbReference type="InterPro" id="IPR025060">
    <property type="entry name" value="DUF3999"/>
</dbReference>
<accession>A0A098MCD9</accession>
<gene>
    <name evidence="3" type="ORF">PWYN_13400</name>
</gene>
<dbReference type="EMBL" id="JQCR01000002">
    <property type="protein sequence ID" value="KGE20215.1"/>
    <property type="molecule type" value="Genomic_DNA"/>
</dbReference>
<evidence type="ECO:0000313" key="3">
    <source>
        <dbReference type="EMBL" id="KGE20215.1"/>
    </source>
</evidence>
<dbReference type="STRING" id="268407.PWYN_13400"/>
<name>A0A098MCD9_9BACL</name>
<evidence type="ECO:0000256" key="2">
    <source>
        <dbReference type="SAM" id="SignalP"/>
    </source>
</evidence>
<evidence type="ECO:0000256" key="1">
    <source>
        <dbReference type="SAM" id="Phobius"/>
    </source>
</evidence>
<proteinExistence type="predicted"/>
<dbReference type="OrthoDB" id="1806788at2"/>
<keyword evidence="1" id="KW-0472">Membrane</keyword>